<dbReference type="InterPro" id="IPR023296">
    <property type="entry name" value="Glyco_hydro_beta-prop_sf"/>
</dbReference>
<dbReference type="Proteomes" id="UP000646911">
    <property type="component" value="Unassembled WGS sequence"/>
</dbReference>
<proteinExistence type="predicted"/>
<keyword evidence="2" id="KW-1185">Reference proteome</keyword>
<dbReference type="EMBL" id="JACOFX010000008">
    <property type="protein sequence ID" value="MBC3909159.1"/>
    <property type="molecule type" value="Genomic_DNA"/>
</dbReference>
<name>A0ABR6ZC46_9BURK</name>
<comment type="caution">
    <text evidence="1">The sequence shown here is derived from an EMBL/GenBank/DDBJ whole genome shotgun (WGS) entry which is preliminary data.</text>
</comment>
<reference evidence="1 2" key="1">
    <citation type="submission" date="2020-08" db="EMBL/GenBank/DDBJ databases">
        <title>Novel species isolated from subtropical streams in China.</title>
        <authorList>
            <person name="Lu H."/>
        </authorList>
    </citation>
    <scope>NUCLEOTIDE SEQUENCE [LARGE SCALE GENOMIC DNA]</scope>
    <source>
        <strain evidence="1 2">NL8W</strain>
    </source>
</reference>
<evidence type="ECO:0000313" key="1">
    <source>
        <dbReference type="EMBL" id="MBC3909159.1"/>
    </source>
</evidence>
<dbReference type="Gene3D" id="2.115.10.20">
    <property type="entry name" value="Glycosyl hydrolase domain, family 43"/>
    <property type="match status" value="2"/>
</dbReference>
<evidence type="ECO:0008006" key="3">
    <source>
        <dbReference type="Google" id="ProtNLM"/>
    </source>
</evidence>
<protein>
    <recommendedName>
        <fullName evidence="3">Glycosyl hydrolase family 32 N-terminal domain-containing protein</fullName>
    </recommendedName>
</protein>
<dbReference type="PANTHER" id="PTHR35279">
    <property type="match status" value="1"/>
</dbReference>
<dbReference type="SUPFAM" id="SSF75005">
    <property type="entry name" value="Arabinanase/levansucrase/invertase"/>
    <property type="match status" value="1"/>
</dbReference>
<sequence length="321" mass="35639">MNGMLKWKKLGQIFNPCASQPRPWMQEYAQCPTAFILNESTVRIFIASRPRPDSDLKYVSYPGYVDLDRRDLSKVVAIAESPLLALGGSGAFDEFGIMPSSFIKTGDSIHAYYTGWTRMSSVPYTLAIGLATSKDGGTSFGKLGQGPVLGLSLKEAYFVTGPSVLKVGDEWYMWYLSGKKWLFTEEKHEPVYQVALATSSDGINWQHDGQPVVPRLSENECQDVFSPFFLNGKWHAVFAWRHPSTSGGAYRMGYASSPDLKTWIRDDAQAGISTSDNGWDAQMICYPNIKEIDGRIFMFYCGNSFGKEGFGVAELISGDEP</sequence>
<gene>
    <name evidence="1" type="ORF">H8L47_16500</name>
</gene>
<organism evidence="1 2">
    <name type="scientific">Undibacterium umbellatum</name>
    <dbReference type="NCBI Taxonomy" id="2762300"/>
    <lineage>
        <taxon>Bacteria</taxon>
        <taxon>Pseudomonadati</taxon>
        <taxon>Pseudomonadota</taxon>
        <taxon>Betaproteobacteria</taxon>
        <taxon>Burkholderiales</taxon>
        <taxon>Oxalobacteraceae</taxon>
        <taxon>Undibacterium</taxon>
    </lineage>
</organism>
<dbReference type="PANTHER" id="PTHR35279:SF1">
    <property type="entry name" value="ARABINANASE_LEVANSUCRASE_INVERTASE"/>
    <property type="match status" value="1"/>
</dbReference>
<accession>A0ABR6ZC46</accession>
<evidence type="ECO:0000313" key="2">
    <source>
        <dbReference type="Proteomes" id="UP000646911"/>
    </source>
</evidence>